<dbReference type="Proteomes" id="UP000002949">
    <property type="component" value="Unassembled WGS sequence"/>
</dbReference>
<gene>
    <name evidence="1" type="ORF">MEA186_34879</name>
</gene>
<proteinExistence type="predicted"/>
<dbReference type="EMBL" id="AGSN01000256">
    <property type="protein sequence ID" value="EHH02439.1"/>
    <property type="molecule type" value="Genomic_DNA"/>
</dbReference>
<sequence>MHAVIGGNGVHLGGDWLLPKAQNGWEALAIRPISAIGQPSRR</sequence>
<organism evidence="1 2">
    <name type="scientific">Mesorhizobium amorphae CCNWGS0123</name>
    <dbReference type="NCBI Taxonomy" id="1082933"/>
    <lineage>
        <taxon>Bacteria</taxon>
        <taxon>Pseudomonadati</taxon>
        <taxon>Pseudomonadota</taxon>
        <taxon>Alphaproteobacteria</taxon>
        <taxon>Hyphomicrobiales</taxon>
        <taxon>Phyllobacteriaceae</taxon>
        <taxon>Mesorhizobium</taxon>
    </lineage>
</organism>
<reference evidence="1 2" key="1">
    <citation type="journal article" date="2012" name="J. Bacteriol.">
        <title>Draft Genome Sequence of Plant Growth-Promoting Rhizobium Mesorhizobium amorphae, Isolated from Zinc-Lead Mine Tailings.</title>
        <authorList>
            <person name="Hao X."/>
            <person name="Lin Y."/>
            <person name="Johnstone L."/>
            <person name="Baltrus D.A."/>
            <person name="Miller S.J."/>
            <person name="Wei G."/>
            <person name="Rensing C."/>
        </authorList>
    </citation>
    <scope>NUCLEOTIDE SEQUENCE [LARGE SCALE GENOMIC DNA]</scope>
    <source>
        <strain evidence="1 2">CCNWGS0123</strain>
    </source>
</reference>
<keyword evidence="2" id="KW-1185">Reference proteome</keyword>
<dbReference type="PATRIC" id="fig|1082933.3.peg.6763"/>
<name>G6YLT8_9HYPH</name>
<evidence type="ECO:0000313" key="1">
    <source>
        <dbReference type="EMBL" id="EHH02439.1"/>
    </source>
</evidence>
<dbReference type="AlphaFoldDB" id="G6YLT8"/>
<protein>
    <submittedName>
        <fullName evidence="1">Uncharacterized protein</fullName>
    </submittedName>
</protein>
<accession>G6YLT8</accession>
<evidence type="ECO:0000313" key="2">
    <source>
        <dbReference type="Proteomes" id="UP000002949"/>
    </source>
</evidence>